<protein>
    <submittedName>
        <fullName evidence="9">MCP four helix bundle domain-containing protein</fullName>
    </submittedName>
</protein>
<dbReference type="InterPro" id="IPR051310">
    <property type="entry name" value="MCP_chemotaxis"/>
</dbReference>
<reference evidence="9" key="1">
    <citation type="submission" date="2020-08" db="EMBL/GenBank/DDBJ databases">
        <title>Ramlibacter sp. USB13 16S ribosomal RNA gene genome sequencing and assembly.</title>
        <authorList>
            <person name="Kang M."/>
        </authorList>
    </citation>
    <scope>NUCLEOTIDE SEQUENCE</scope>
    <source>
        <strain evidence="9">USB13</strain>
    </source>
</reference>
<evidence type="ECO:0000256" key="4">
    <source>
        <dbReference type="PROSITE-ProRule" id="PRU00284"/>
    </source>
</evidence>
<dbReference type="Pfam" id="PF00015">
    <property type="entry name" value="MCPsignal"/>
    <property type="match status" value="1"/>
</dbReference>
<name>A0A923SBV5_9BURK</name>
<dbReference type="SMART" id="SM00304">
    <property type="entry name" value="HAMP"/>
    <property type="match status" value="1"/>
</dbReference>
<feature type="domain" description="HAMP" evidence="8">
    <location>
        <begin position="214"/>
        <end position="266"/>
    </location>
</feature>
<feature type="transmembrane region" description="Helical" evidence="6">
    <location>
        <begin position="194"/>
        <end position="217"/>
    </location>
</feature>
<dbReference type="FunFam" id="1.10.287.950:FF:000001">
    <property type="entry name" value="Methyl-accepting chemotaxis sensory transducer"/>
    <property type="match status" value="1"/>
</dbReference>
<comment type="similarity">
    <text evidence="3">Belongs to the methyl-accepting chemotaxis (MCP) protein family.</text>
</comment>
<gene>
    <name evidence="9" type="ORF">H8N03_11485</name>
</gene>
<evidence type="ECO:0000313" key="9">
    <source>
        <dbReference type="EMBL" id="MBC5783568.1"/>
    </source>
</evidence>
<evidence type="ECO:0000256" key="3">
    <source>
        <dbReference type="ARBA" id="ARBA00029447"/>
    </source>
</evidence>
<feature type="region of interest" description="Disordered" evidence="5">
    <location>
        <begin position="524"/>
        <end position="547"/>
    </location>
</feature>
<dbReference type="GO" id="GO:0007165">
    <property type="term" value="P:signal transduction"/>
    <property type="evidence" value="ECO:0007669"/>
    <property type="project" value="UniProtKB-KW"/>
</dbReference>
<keyword evidence="6" id="KW-0472">Membrane</keyword>
<dbReference type="SUPFAM" id="SSF58104">
    <property type="entry name" value="Methyl-accepting chemotaxis protein (MCP) signaling domain"/>
    <property type="match status" value="1"/>
</dbReference>
<feature type="transmembrane region" description="Helical" evidence="6">
    <location>
        <begin position="6"/>
        <end position="32"/>
    </location>
</feature>
<keyword evidence="4" id="KW-0807">Transducer</keyword>
<sequence>MRHLKVGVRLAVGFGLLLALMVAAVLVGLLGIRSAQEQATRLEQENIALLKATSAMQVAQLNQAVAIRDFVGMADVESQRAALRALRAGETAYAEALAVLTRLATDGSLGGELLAQASQLESASKRVNAKVSEALDLVDTAEYQQAQSVVYKEVRPLQAAIATQLRELAGRTHVLAQERATAARLEAQSNERRLALVLAAALLLGVGATVLITRGIVRPLADAVRTAERVADGDLTGHEVRAGRDETGRVLAALAGMQQALNGLVRSVRVGAEGVNHASARLSSGNAELAARTEEQAAALEEAAASVEELTASVKHNTGSALKGSELAREAAQLAGSGGTAVQDVMGTMAGIQKSARRVSDIVGMMDEIAFQTNLLALNAAVEAARAGDQGRGFAVVAAQVRVLAQRSAEAARDIKQLAHEAVGQADTGAKAAERASETMEKVVRVARDVAEVVSDIARASEEQRSGIEQVNTTVSQLETATQSNAGLVQEISTLTDALLSGARDLVAAANRFRLDAGEAHAGGFDDQAPVQEPPAVGWQETRPALT</sequence>
<dbReference type="GO" id="GO:0006935">
    <property type="term" value="P:chemotaxis"/>
    <property type="evidence" value="ECO:0007669"/>
    <property type="project" value="TreeGrafter"/>
</dbReference>
<dbReference type="Pfam" id="PF00672">
    <property type="entry name" value="HAMP"/>
    <property type="match status" value="1"/>
</dbReference>
<comment type="subcellular location">
    <subcellularLocation>
        <location evidence="1">Membrane</location>
    </subcellularLocation>
</comment>
<dbReference type="SMART" id="SM00283">
    <property type="entry name" value="MA"/>
    <property type="match status" value="1"/>
</dbReference>
<evidence type="ECO:0000259" key="8">
    <source>
        <dbReference type="PROSITE" id="PS50885"/>
    </source>
</evidence>
<dbReference type="Pfam" id="PF12729">
    <property type="entry name" value="4HB_MCP_1"/>
    <property type="match status" value="1"/>
</dbReference>
<dbReference type="RefSeq" id="WP_187076318.1">
    <property type="nucleotide sequence ID" value="NZ_JACORT010000004.1"/>
</dbReference>
<dbReference type="Proteomes" id="UP000608513">
    <property type="component" value="Unassembled WGS sequence"/>
</dbReference>
<keyword evidence="10" id="KW-1185">Reference proteome</keyword>
<evidence type="ECO:0000256" key="6">
    <source>
        <dbReference type="SAM" id="Phobius"/>
    </source>
</evidence>
<evidence type="ECO:0000256" key="2">
    <source>
        <dbReference type="ARBA" id="ARBA00022481"/>
    </source>
</evidence>
<dbReference type="PANTHER" id="PTHR43531">
    <property type="entry name" value="PROTEIN ICFG"/>
    <property type="match status" value="1"/>
</dbReference>
<dbReference type="PROSITE" id="PS50885">
    <property type="entry name" value="HAMP"/>
    <property type="match status" value="1"/>
</dbReference>
<evidence type="ECO:0000259" key="7">
    <source>
        <dbReference type="PROSITE" id="PS50111"/>
    </source>
</evidence>
<dbReference type="EMBL" id="JACORT010000004">
    <property type="protein sequence ID" value="MBC5783568.1"/>
    <property type="molecule type" value="Genomic_DNA"/>
</dbReference>
<dbReference type="PROSITE" id="PS50111">
    <property type="entry name" value="CHEMOTAXIS_TRANSDUC_2"/>
    <property type="match status" value="1"/>
</dbReference>
<dbReference type="AlphaFoldDB" id="A0A923SBV5"/>
<dbReference type="GO" id="GO:0005886">
    <property type="term" value="C:plasma membrane"/>
    <property type="evidence" value="ECO:0007669"/>
    <property type="project" value="TreeGrafter"/>
</dbReference>
<evidence type="ECO:0000256" key="5">
    <source>
        <dbReference type="SAM" id="MobiDB-lite"/>
    </source>
</evidence>
<evidence type="ECO:0000256" key="1">
    <source>
        <dbReference type="ARBA" id="ARBA00004370"/>
    </source>
</evidence>
<dbReference type="InterPro" id="IPR003660">
    <property type="entry name" value="HAMP_dom"/>
</dbReference>
<proteinExistence type="inferred from homology"/>
<feature type="domain" description="Methyl-accepting transducer" evidence="7">
    <location>
        <begin position="271"/>
        <end position="500"/>
    </location>
</feature>
<dbReference type="PANTHER" id="PTHR43531:SF14">
    <property type="entry name" value="METHYL-ACCEPTING CHEMOTAXIS PROTEIN I-RELATED"/>
    <property type="match status" value="1"/>
</dbReference>
<organism evidence="9 10">
    <name type="scientific">Ramlibacter cellulosilyticus</name>
    <dbReference type="NCBI Taxonomy" id="2764187"/>
    <lineage>
        <taxon>Bacteria</taxon>
        <taxon>Pseudomonadati</taxon>
        <taxon>Pseudomonadota</taxon>
        <taxon>Betaproteobacteria</taxon>
        <taxon>Burkholderiales</taxon>
        <taxon>Comamonadaceae</taxon>
        <taxon>Ramlibacter</taxon>
    </lineage>
</organism>
<dbReference type="Gene3D" id="1.10.287.950">
    <property type="entry name" value="Methyl-accepting chemotaxis protein"/>
    <property type="match status" value="1"/>
</dbReference>
<comment type="caution">
    <text evidence="9">The sequence shown here is derived from an EMBL/GenBank/DDBJ whole genome shotgun (WGS) entry which is preliminary data.</text>
</comment>
<dbReference type="GO" id="GO:0004888">
    <property type="term" value="F:transmembrane signaling receptor activity"/>
    <property type="evidence" value="ECO:0007669"/>
    <property type="project" value="TreeGrafter"/>
</dbReference>
<keyword evidence="6" id="KW-0812">Transmembrane</keyword>
<evidence type="ECO:0000313" key="10">
    <source>
        <dbReference type="Proteomes" id="UP000608513"/>
    </source>
</evidence>
<dbReference type="InterPro" id="IPR004089">
    <property type="entry name" value="MCPsignal_dom"/>
</dbReference>
<keyword evidence="2" id="KW-0488">Methylation</keyword>
<dbReference type="InterPro" id="IPR024478">
    <property type="entry name" value="HlyB_4HB_MCP"/>
</dbReference>
<keyword evidence="6" id="KW-1133">Transmembrane helix</keyword>
<accession>A0A923SBV5</accession>